<dbReference type="RefSeq" id="WP_425514546.1">
    <property type="nucleotide sequence ID" value="NZ_CAJQUM010000001.1"/>
</dbReference>
<evidence type="ECO:0000313" key="2">
    <source>
        <dbReference type="Proteomes" id="UP000742786"/>
    </source>
</evidence>
<organism evidence="1 2">
    <name type="scientific">Georgfuchsia toluolica</name>
    <dbReference type="NCBI Taxonomy" id="424218"/>
    <lineage>
        <taxon>Bacteria</taxon>
        <taxon>Pseudomonadati</taxon>
        <taxon>Pseudomonadota</taxon>
        <taxon>Betaproteobacteria</taxon>
        <taxon>Nitrosomonadales</taxon>
        <taxon>Sterolibacteriaceae</taxon>
        <taxon>Georgfuchsia</taxon>
    </lineage>
</organism>
<dbReference type="Proteomes" id="UP000742786">
    <property type="component" value="Unassembled WGS sequence"/>
</dbReference>
<proteinExistence type="predicted"/>
<keyword evidence="2" id="KW-1185">Reference proteome</keyword>
<dbReference type="Pfam" id="PF08734">
    <property type="entry name" value="GYD"/>
    <property type="match status" value="1"/>
</dbReference>
<dbReference type="InterPro" id="IPR014845">
    <property type="entry name" value="GYD/TTHA1554"/>
</dbReference>
<evidence type="ECO:0008006" key="3">
    <source>
        <dbReference type="Google" id="ProtNLM"/>
    </source>
</evidence>
<dbReference type="EMBL" id="CAJQUM010000001">
    <property type="protein sequence ID" value="CAG4885185.1"/>
    <property type="molecule type" value="Genomic_DNA"/>
</dbReference>
<accession>A0A916J714</accession>
<evidence type="ECO:0000313" key="1">
    <source>
        <dbReference type="EMBL" id="CAG4885185.1"/>
    </source>
</evidence>
<reference evidence="1" key="1">
    <citation type="submission" date="2021-04" db="EMBL/GenBank/DDBJ databases">
        <authorList>
            <person name="Hornung B."/>
        </authorList>
    </citation>
    <scope>NUCLEOTIDE SEQUENCE</scope>
    <source>
        <strain evidence="1">G5G6</strain>
    </source>
</reference>
<protein>
    <recommendedName>
        <fullName evidence="3">GYD domain-containing protein</fullName>
    </recommendedName>
</protein>
<name>A0A916J714_9PROT</name>
<comment type="caution">
    <text evidence="1">The sequence shown here is derived from an EMBL/GenBank/DDBJ whole genome shotgun (WGS) entry which is preliminary data.</text>
</comment>
<dbReference type="AlphaFoldDB" id="A0A916J714"/>
<sequence>MLLTNRGCQVDSYAIIVQYTAEYRCDLIKNPSNRLAVVNPLVEELGGKVKSAWLSHGPWDVLLIIEFPSYTAASAITSAFQAGGVTSQVDLV</sequence>
<gene>
    <name evidence="1" type="ORF">GTOL_13068</name>
</gene>